<dbReference type="GO" id="GO:0005524">
    <property type="term" value="F:ATP binding"/>
    <property type="evidence" value="ECO:0007669"/>
    <property type="project" value="UniProtKB-UniRule"/>
</dbReference>
<proteinExistence type="predicted"/>
<evidence type="ECO:0000313" key="3">
    <source>
        <dbReference type="EMBL" id="CAA0834572.1"/>
    </source>
</evidence>
<evidence type="ECO:0000313" key="4">
    <source>
        <dbReference type="Proteomes" id="UP001153555"/>
    </source>
</evidence>
<dbReference type="InterPro" id="IPR011009">
    <property type="entry name" value="Kinase-like_dom_sf"/>
</dbReference>
<keyword evidence="1" id="KW-0547">Nucleotide-binding</keyword>
<dbReference type="Gene3D" id="3.30.200.20">
    <property type="entry name" value="Phosphorylase Kinase, domain 1"/>
    <property type="match status" value="2"/>
</dbReference>
<dbReference type="PANTHER" id="PTHR48010">
    <property type="entry name" value="OS05G0588300 PROTEIN"/>
    <property type="match status" value="1"/>
</dbReference>
<dbReference type="InterPro" id="IPR000719">
    <property type="entry name" value="Prot_kinase_dom"/>
</dbReference>
<evidence type="ECO:0000259" key="2">
    <source>
        <dbReference type="PROSITE" id="PS50011"/>
    </source>
</evidence>
<dbReference type="FunFam" id="1.10.510.10:FF:000095">
    <property type="entry name" value="protein STRUBBELIG-RECEPTOR FAMILY 8"/>
    <property type="match status" value="1"/>
</dbReference>
<keyword evidence="3" id="KW-0675">Receptor</keyword>
<dbReference type="OrthoDB" id="907176at2759"/>
<dbReference type="Gene3D" id="1.10.510.10">
    <property type="entry name" value="Transferase(Phosphotransferase) domain 1"/>
    <property type="match status" value="2"/>
</dbReference>
<feature type="binding site" evidence="1">
    <location>
        <position position="118"/>
    </location>
    <ligand>
        <name>ATP</name>
        <dbReference type="ChEBI" id="CHEBI:30616"/>
    </ligand>
</feature>
<organism evidence="3 4">
    <name type="scientific">Striga hermonthica</name>
    <name type="common">Purple witchweed</name>
    <name type="synonym">Buchnera hermonthica</name>
    <dbReference type="NCBI Taxonomy" id="68872"/>
    <lineage>
        <taxon>Eukaryota</taxon>
        <taxon>Viridiplantae</taxon>
        <taxon>Streptophyta</taxon>
        <taxon>Embryophyta</taxon>
        <taxon>Tracheophyta</taxon>
        <taxon>Spermatophyta</taxon>
        <taxon>Magnoliopsida</taxon>
        <taxon>eudicotyledons</taxon>
        <taxon>Gunneridae</taxon>
        <taxon>Pentapetalae</taxon>
        <taxon>asterids</taxon>
        <taxon>lamiids</taxon>
        <taxon>Lamiales</taxon>
        <taxon>Orobanchaceae</taxon>
        <taxon>Buchnereae</taxon>
        <taxon>Striga</taxon>
    </lineage>
</organism>
<dbReference type="GO" id="GO:0004672">
    <property type="term" value="F:protein kinase activity"/>
    <property type="evidence" value="ECO:0007669"/>
    <property type="project" value="InterPro"/>
</dbReference>
<dbReference type="InterPro" id="IPR050994">
    <property type="entry name" value="At_inactive_RLKs"/>
</dbReference>
<dbReference type="PROSITE" id="PS00107">
    <property type="entry name" value="PROTEIN_KINASE_ATP"/>
    <property type="match status" value="1"/>
</dbReference>
<dbReference type="SUPFAM" id="SSF56112">
    <property type="entry name" value="Protein kinase-like (PK-like)"/>
    <property type="match status" value="2"/>
</dbReference>
<protein>
    <submittedName>
        <fullName evidence="3">Probable inactive receptor kinase</fullName>
    </submittedName>
</protein>
<reference evidence="3" key="1">
    <citation type="submission" date="2019-12" db="EMBL/GenBank/DDBJ databases">
        <authorList>
            <person name="Scholes J."/>
        </authorList>
    </citation>
    <scope>NUCLEOTIDE SEQUENCE</scope>
</reference>
<dbReference type="EMBL" id="CACSLK010028053">
    <property type="protein sequence ID" value="CAA0834572.1"/>
    <property type="molecule type" value="Genomic_DNA"/>
</dbReference>
<keyword evidence="3" id="KW-0418">Kinase</keyword>
<keyword evidence="4" id="KW-1185">Reference proteome</keyword>
<dbReference type="AlphaFoldDB" id="A0A9N7NHI0"/>
<dbReference type="Pfam" id="PF07714">
    <property type="entry name" value="PK_Tyr_Ser-Thr"/>
    <property type="match status" value="2"/>
</dbReference>
<dbReference type="Proteomes" id="UP001153555">
    <property type="component" value="Unassembled WGS sequence"/>
</dbReference>
<comment type="caution">
    <text evidence="3">The sequence shown here is derived from an EMBL/GenBank/DDBJ whole genome shotgun (WGS) entry which is preliminary data.</text>
</comment>
<feature type="domain" description="Protein kinase" evidence="2">
    <location>
        <begin position="90"/>
        <end position="358"/>
    </location>
</feature>
<dbReference type="PROSITE" id="PS50011">
    <property type="entry name" value="PROTEIN_KINASE_DOM"/>
    <property type="match status" value="2"/>
</dbReference>
<feature type="domain" description="Protein kinase" evidence="2">
    <location>
        <begin position="390"/>
        <end position="678"/>
    </location>
</feature>
<dbReference type="InterPro" id="IPR017441">
    <property type="entry name" value="Protein_kinase_ATP_BS"/>
</dbReference>
<gene>
    <name evidence="3" type="ORF">SHERM_02387</name>
</gene>
<keyword evidence="3" id="KW-0808">Transferase</keyword>
<dbReference type="PANTHER" id="PTHR48010:SF1">
    <property type="entry name" value="PROTEIN KINASE DOMAIN-CONTAINING PROTEIN"/>
    <property type="match status" value="1"/>
</dbReference>
<keyword evidence="1" id="KW-0067">ATP-binding</keyword>
<name>A0A9N7NHI0_STRHE</name>
<accession>A0A9N7NHI0</accession>
<sequence>MSAIYDNWERLVDAVLKKQQLWQLFHDHSRSPSVLSEASNFSSSFNSRASLDDLALDLARLGSLSTYQRTTKLIFVSYFSHSINFEHVQLASSEFLGRGTFGSVYVATMDNGVGIVVKRLDPTSVSQKEFNRQMAIVGGVRHVNVVSLRAYYSSEDERLILYDYYRLGSVYSLLHGRNGKPRANVDWESRLKIAIGAARGIAEIHKHNGGELVHGNIKSSNVFRNPDQYGCISDLGPTSLIQTAFEPTAYYYAPEVKSSQNVSQASDVYSFGIMLLELLTRKPSVHFPGGPKAVDLVKMVTSIRNKIRAANVFDADLLKQPTIKDQMVKTLQIGMKCVEKSMKKRPRMSEVVKMLEEISSLYPISGSPVARKLVFIEDPKPTFDLEDLLRSSAEVLGEGTFGSSYLEGTFGSSYLARLEPGHTIVVKRMKGVVLSFNNFQQHMDMIGRMVHKNVAEVRAYYYSKDETLLVYDHYVQDSVSVALHGKLGTDETPLDWETRLKIAVDAARGIAHIHSKDGRKLVHGNIKSSNIFLNGQKHGIISDVGLAKLVSPVRRSVMPNPGYYAPELRDTGNVCQSSDVYSFGVLLLELLTGKKTSQISVDESKTFSLVDWVISIAREEWIAELFDLELLRYDNVEKSIVQTLQIAMECASSVPERRPRMSEVVKMLEEISGIEPLYESGSEDSWEQPTIDSRLEDLLEDLLPTFT</sequence>
<dbReference type="InterPro" id="IPR001245">
    <property type="entry name" value="Ser-Thr/Tyr_kinase_cat_dom"/>
</dbReference>
<evidence type="ECO:0000256" key="1">
    <source>
        <dbReference type="PROSITE-ProRule" id="PRU10141"/>
    </source>
</evidence>